<reference evidence="2" key="1">
    <citation type="submission" date="2018-01" db="EMBL/GenBank/DDBJ databases">
        <authorList>
            <person name="Alioto T."/>
            <person name="Alioto T."/>
        </authorList>
    </citation>
    <scope>NUCLEOTIDE SEQUENCE [LARGE SCALE GENOMIC DNA]</scope>
</reference>
<dbReference type="Proteomes" id="UP000268350">
    <property type="component" value="Unassembled WGS sequence"/>
</dbReference>
<evidence type="ECO:0000313" key="2">
    <source>
        <dbReference type="Proteomes" id="UP000268350"/>
    </source>
</evidence>
<proteinExistence type="predicted"/>
<keyword evidence="2" id="KW-1185">Reference proteome</keyword>
<protein>
    <submittedName>
        <fullName evidence="1">Uncharacterized protein</fullName>
    </submittedName>
</protein>
<sequence>MASQSVTNSCPAAFPKILSFLLAQPHQCCTVQEMFKRVLLDEQMLPQVITSFGVLQKAVRFGLMLGISLEIFAVQNGILHMPQGGKRLVFPVRLLPKQTNKFSLEALRLRLRRRRRRCNRQ</sequence>
<dbReference type="AlphaFoldDB" id="A0A3B0JS56"/>
<organism evidence="1 2">
    <name type="scientific">Drosophila guanche</name>
    <name type="common">Fruit fly</name>
    <dbReference type="NCBI Taxonomy" id="7266"/>
    <lineage>
        <taxon>Eukaryota</taxon>
        <taxon>Metazoa</taxon>
        <taxon>Ecdysozoa</taxon>
        <taxon>Arthropoda</taxon>
        <taxon>Hexapoda</taxon>
        <taxon>Insecta</taxon>
        <taxon>Pterygota</taxon>
        <taxon>Neoptera</taxon>
        <taxon>Endopterygota</taxon>
        <taxon>Diptera</taxon>
        <taxon>Brachycera</taxon>
        <taxon>Muscomorpha</taxon>
        <taxon>Ephydroidea</taxon>
        <taxon>Drosophilidae</taxon>
        <taxon>Drosophila</taxon>
        <taxon>Sophophora</taxon>
    </lineage>
</organism>
<gene>
    <name evidence="1" type="ORF">DGUA_6G010913</name>
</gene>
<name>A0A3B0JS56_DROGU</name>
<accession>A0A3B0JS56</accession>
<evidence type="ECO:0000313" key="1">
    <source>
        <dbReference type="EMBL" id="SPP78290.1"/>
    </source>
</evidence>
<dbReference type="EMBL" id="OUUW01000003">
    <property type="protein sequence ID" value="SPP78290.1"/>
    <property type="molecule type" value="Genomic_DNA"/>
</dbReference>